<dbReference type="GO" id="GO:0005829">
    <property type="term" value="C:cytosol"/>
    <property type="evidence" value="ECO:0007669"/>
    <property type="project" value="TreeGrafter"/>
</dbReference>
<keyword evidence="2" id="KW-1185">Reference proteome</keyword>
<dbReference type="Proteomes" id="UP000887572">
    <property type="component" value="Unplaced"/>
</dbReference>
<dbReference type="AlphaFoldDB" id="A0A914HAK6"/>
<name>A0A914HAK6_GLORO</name>
<protein>
    <submittedName>
        <fullName evidence="3">MATH domain-containing protein</fullName>
    </submittedName>
</protein>
<organism evidence="2 3">
    <name type="scientific">Globodera rostochiensis</name>
    <name type="common">Golden nematode worm</name>
    <name type="synonym">Heterodera rostochiensis</name>
    <dbReference type="NCBI Taxonomy" id="31243"/>
    <lineage>
        <taxon>Eukaryota</taxon>
        <taxon>Metazoa</taxon>
        <taxon>Ecdysozoa</taxon>
        <taxon>Nematoda</taxon>
        <taxon>Chromadorea</taxon>
        <taxon>Rhabditida</taxon>
        <taxon>Tylenchina</taxon>
        <taxon>Tylenchomorpha</taxon>
        <taxon>Tylenchoidea</taxon>
        <taxon>Heteroderidae</taxon>
        <taxon>Heteroderinae</taxon>
        <taxon>Globodera</taxon>
    </lineage>
</organism>
<dbReference type="WBParaSite" id="Gr19_v10_g15324.t2">
    <property type="protein sequence ID" value="Gr19_v10_g15324.t2"/>
    <property type="gene ID" value="Gr19_v10_g15324"/>
</dbReference>
<dbReference type="GO" id="GO:0022008">
    <property type="term" value="P:neurogenesis"/>
    <property type="evidence" value="ECO:0007669"/>
    <property type="project" value="TreeGrafter"/>
</dbReference>
<proteinExistence type="predicted"/>
<reference evidence="3" key="1">
    <citation type="submission" date="2022-11" db="UniProtKB">
        <authorList>
            <consortium name="WormBaseParasite"/>
        </authorList>
    </citation>
    <scope>IDENTIFICATION</scope>
</reference>
<feature type="domain" description="MATH" evidence="1">
    <location>
        <begin position="270"/>
        <end position="384"/>
    </location>
</feature>
<dbReference type="PANTHER" id="PTHR45774:SF3">
    <property type="entry name" value="BTB (POZ) DOMAIN-CONTAINING 2B-RELATED"/>
    <property type="match status" value="1"/>
</dbReference>
<accession>A0A914HAK6</accession>
<evidence type="ECO:0000313" key="3">
    <source>
        <dbReference type="WBParaSite" id="Gr19_v10_g15324.t2"/>
    </source>
</evidence>
<dbReference type="SUPFAM" id="SSF49599">
    <property type="entry name" value="TRAF domain-like"/>
    <property type="match status" value="1"/>
</dbReference>
<dbReference type="InterPro" id="IPR008974">
    <property type="entry name" value="TRAF-like"/>
</dbReference>
<evidence type="ECO:0000259" key="1">
    <source>
        <dbReference type="Pfam" id="PF00917"/>
    </source>
</evidence>
<dbReference type="PANTHER" id="PTHR45774">
    <property type="entry name" value="BTB/POZ DOMAIN-CONTAINING"/>
    <property type="match status" value="1"/>
</dbReference>
<sequence length="394" mass="45332">MDQKETNDKIGWLNDDQQKISVSVDHFLVGQSDQKALLDRLNGLEQKQTANSDHQKALRAMLDQGMNQLKRDLMATMGKCKQQQTIDVLAEKLNIAIDHFYRLQTTISDLEHKQQNDQKELLREMNESLCPINGRRRIRNWDYPLKTDGIPLHRILSIALGKIALRWADEKCRQNGKECSAENRREMLGPALFKIRFPRMPQKDFSEIIVPSGVLTPDEIISVYLHYSHPDADQPKLYPLQFPTKRRTATKSSGDGPYKANGHIMFTIEKVSEFARENENSRRFSEAVYIRGISWKIMATLQIVSSQKCLSLQCYAENRGPNWSWVGSATLRIISQKEGKKDFTQTMSDVFWPYPPLTLSFEKLMDPNNGWYDAKNDTAILEAELTADKPIIDK</sequence>
<dbReference type="Gene3D" id="2.60.210.10">
    <property type="entry name" value="Apoptosis, Tumor Necrosis Factor Receptor Associated Protein 2, Chain A"/>
    <property type="match status" value="1"/>
</dbReference>
<evidence type="ECO:0000313" key="2">
    <source>
        <dbReference type="Proteomes" id="UP000887572"/>
    </source>
</evidence>
<dbReference type="InterPro" id="IPR002083">
    <property type="entry name" value="MATH/TRAF_dom"/>
</dbReference>
<dbReference type="Pfam" id="PF00917">
    <property type="entry name" value="MATH"/>
    <property type="match status" value="1"/>
</dbReference>